<name>A0AAU7D8K7_9BACT</name>
<dbReference type="EMBL" id="CP121194">
    <property type="protein sequence ID" value="XBH10625.1"/>
    <property type="molecule type" value="Genomic_DNA"/>
</dbReference>
<dbReference type="KEGG" id="epl:P4G45_02570"/>
<dbReference type="CDD" id="cd02238">
    <property type="entry name" value="cupin_KdgF"/>
    <property type="match status" value="1"/>
</dbReference>
<dbReference type="Pfam" id="PF07883">
    <property type="entry name" value="Cupin_2"/>
    <property type="match status" value="1"/>
</dbReference>
<evidence type="ECO:0000313" key="3">
    <source>
        <dbReference type="EMBL" id="XBH14054.1"/>
    </source>
</evidence>
<dbReference type="EMBL" id="CP121195">
    <property type="protein sequence ID" value="XBH14054.1"/>
    <property type="molecule type" value="Genomic_DNA"/>
</dbReference>
<dbReference type="PANTHER" id="PTHR40112:SF1">
    <property type="entry name" value="H2HPP ISOMERASE"/>
    <property type="match status" value="1"/>
</dbReference>
<dbReference type="PANTHER" id="PTHR40112">
    <property type="entry name" value="H2HPP ISOMERASE"/>
    <property type="match status" value="1"/>
</dbReference>
<protein>
    <submittedName>
        <fullName evidence="3">Cupin domain-containing protein</fullName>
    </submittedName>
</protein>
<dbReference type="AlphaFoldDB" id="A0AAU7D8K7"/>
<evidence type="ECO:0000259" key="1">
    <source>
        <dbReference type="Pfam" id="PF07883"/>
    </source>
</evidence>
<evidence type="ECO:0000313" key="2">
    <source>
        <dbReference type="EMBL" id="XBH10625.1"/>
    </source>
</evidence>
<dbReference type="InterPro" id="IPR052535">
    <property type="entry name" value="Bacilysin_H2HPP_isomerase"/>
</dbReference>
<reference evidence="3" key="1">
    <citation type="submission" date="2023-03" db="EMBL/GenBank/DDBJ databases">
        <title>Edaphobacter sp.</title>
        <authorList>
            <person name="Huber K.J."/>
            <person name="Papendorf J."/>
            <person name="Pilke C."/>
            <person name="Bunk B."/>
            <person name="Sproeer C."/>
            <person name="Pester M."/>
        </authorList>
    </citation>
    <scope>NUCLEOTIDE SEQUENCE</scope>
    <source>
        <strain evidence="2">DSM 109919</strain>
        <strain evidence="3">DSM 109920</strain>
    </source>
</reference>
<dbReference type="RefSeq" id="WP_348268131.1">
    <property type="nucleotide sequence ID" value="NZ_CP121194.1"/>
</dbReference>
<dbReference type="SUPFAM" id="SSF51182">
    <property type="entry name" value="RmlC-like cupins"/>
    <property type="match status" value="1"/>
</dbReference>
<dbReference type="InterPro" id="IPR013096">
    <property type="entry name" value="Cupin_2"/>
</dbReference>
<dbReference type="InterPro" id="IPR014710">
    <property type="entry name" value="RmlC-like_jellyroll"/>
</dbReference>
<accession>A0AAU7D8K7</accession>
<accession>A0AAU7D0F3</accession>
<proteinExistence type="predicted"/>
<organism evidence="3">
    <name type="scientific">Edaphobacter paludis</name>
    <dbReference type="NCBI Taxonomy" id="3035702"/>
    <lineage>
        <taxon>Bacteria</taxon>
        <taxon>Pseudomonadati</taxon>
        <taxon>Acidobacteriota</taxon>
        <taxon>Terriglobia</taxon>
        <taxon>Terriglobales</taxon>
        <taxon>Acidobacteriaceae</taxon>
        <taxon>Edaphobacter</taxon>
    </lineage>
</organism>
<dbReference type="InterPro" id="IPR025499">
    <property type="entry name" value="KdgF"/>
</dbReference>
<gene>
    <name evidence="2" type="ORF">P4G45_02570</name>
    <name evidence="3" type="ORF">P8936_02545</name>
</gene>
<sequence>MSSVKSQDARSFTPEPGMTRQVLAHSDELMLVRHYFEPGWSGARHSHPHHQLVYVIRGALRVDLGGETFDVFAGDSFVVNGGVEHQAWALDASEVLDVFTPVREDYRELLR</sequence>
<feature type="domain" description="Cupin type-2" evidence="1">
    <location>
        <begin position="35"/>
        <end position="96"/>
    </location>
</feature>
<dbReference type="Gene3D" id="2.60.120.10">
    <property type="entry name" value="Jelly Rolls"/>
    <property type="match status" value="1"/>
</dbReference>
<dbReference type="InterPro" id="IPR011051">
    <property type="entry name" value="RmlC_Cupin_sf"/>
</dbReference>
<dbReference type="PIRSF" id="PIRSF029883">
    <property type="entry name" value="KdgF"/>
    <property type="match status" value="1"/>
</dbReference>